<reference evidence="5 6" key="1">
    <citation type="journal article" date="2011" name="Stand. Genomic Sci.">
        <title>Non-contiguous finished genome sequence of Bacteroides coprosuis type strain (PC139).</title>
        <authorList>
            <person name="Land M."/>
            <person name="Held B."/>
            <person name="Gronow S."/>
            <person name="Abt B."/>
            <person name="Lucas S."/>
            <person name="Del Rio T.G."/>
            <person name="Nolan M."/>
            <person name="Tice H."/>
            <person name="Cheng J.F."/>
            <person name="Pitluck S."/>
            <person name="Liolios K."/>
            <person name="Pagani I."/>
            <person name="Ivanova N."/>
            <person name="Mavromatis K."/>
            <person name="Mikhailova N."/>
            <person name="Pati A."/>
            <person name="Tapia R."/>
            <person name="Han C."/>
            <person name="Goodwin L."/>
            <person name="Chen A."/>
            <person name="Palaniappan K."/>
            <person name="Hauser L."/>
            <person name="Brambilla E.M."/>
            <person name="Rohde M."/>
            <person name="Goker M."/>
            <person name="Detter J.C."/>
            <person name="Woyke T."/>
            <person name="Bristow J."/>
            <person name="Eisen J.A."/>
            <person name="Markowitz V."/>
            <person name="Hugenholtz P."/>
            <person name="Kyrpides N.C."/>
            <person name="Klenk H.P."/>
            <person name="Lapidus A."/>
        </authorList>
    </citation>
    <scope>NUCLEOTIDE SEQUENCE</scope>
    <source>
        <strain evidence="5 6">DSM 18011</strain>
    </source>
</reference>
<dbReference type="InterPro" id="IPR000485">
    <property type="entry name" value="AsnC-type_HTH_dom"/>
</dbReference>
<evidence type="ECO:0000256" key="1">
    <source>
        <dbReference type="ARBA" id="ARBA00023015"/>
    </source>
</evidence>
<dbReference type="InterPro" id="IPR019887">
    <property type="entry name" value="Tscrpt_reg_AsnC/Lrp_C"/>
</dbReference>
<dbReference type="SMART" id="SM00344">
    <property type="entry name" value="HTH_ASNC"/>
    <property type="match status" value="1"/>
</dbReference>
<dbReference type="Gene3D" id="3.30.70.920">
    <property type="match status" value="1"/>
</dbReference>
<dbReference type="Pfam" id="PF13404">
    <property type="entry name" value="HTH_AsnC-type"/>
    <property type="match status" value="1"/>
</dbReference>
<evidence type="ECO:0000313" key="5">
    <source>
        <dbReference type="EMBL" id="EGJ70286.1"/>
    </source>
</evidence>
<dbReference type="SUPFAM" id="SSF46785">
    <property type="entry name" value="Winged helix' DNA-binding domain"/>
    <property type="match status" value="1"/>
</dbReference>
<dbReference type="PRINTS" id="PR00033">
    <property type="entry name" value="HTHASNC"/>
</dbReference>
<evidence type="ECO:0000313" key="6">
    <source>
        <dbReference type="Proteomes" id="UP000018439"/>
    </source>
</evidence>
<dbReference type="InterPro" id="IPR036390">
    <property type="entry name" value="WH_DNA-bd_sf"/>
</dbReference>
<keyword evidence="2" id="KW-0238">DNA-binding</keyword>
<dbReference type="GO" id="GO:0043200">
    <property type="term" value="P:response to amino acid"/>
    <property type="evidence" value="ECO:0007669"/>
    <property type="project" value="TreeGrafter"/>
</dbReference>
<protein>
    <submittedName>
        <fullName evidence="5">Transcriptional regulator, AsnC family</fullName>
    </submittedName>
</protein>
<dbReference type="eggNOG" id="COG1522">
    <property type="taxonomic scope" value="Bacteria"/>
</dbReference>
<evidence type="ECO:0000256" key="2">
    <source>
        <dbReference type="ARBA" id="ARBA00023125"/>
    </source>
</evidence>
<dbReference type="Gene3D" id="1.10.10.10">
    <property type="entry name" value="Winged helix-like DNA-binding domain superfamily/Winged helix DNA-binding domain"/>
    <property type="match status" value="1"/>
</dbReference>
<gene>
    <name evidence="5" type="ORF">Bcop_0066</name>
</gene>
<evidence type="ECO:0000256" key="3">
    <source>
        <dbReference type="ARBA" id="ARBA00023163"/>
    </source>
</evidence>
<dbReference type="SUPFAM" id="SSF54909">
    <property type="entry name" value="Dimeric alpha+beta barrel"/>
    <property type="match status" value="1"/>
</dbReference>
<dbReference type="PANTHER" id="PTHR30154">
    <property type="entry name" value="LEUCINE-RESPONSIVE REGULATORY PROTEIN"/>
    <property type="match status" value="1"/>
</dbReference>
<dbReference type="EMBL" id="CM001167">
    <property type="protein sequence ID" value="EGJ70286.1"/>
    <property type="molecule type" value="Genomic_DNA"/>
</dbReference>
<dbReference type="PANTHER" id="PTHR30154:SF34">
    <property type="entry name" value="TRANSCRIPTIONAL REGULATOR AZLB"/>
    <property type="match status" value="1"/>
</dbReference>
<dbReference type="Proteomes" id="UP000018439">
    <property type="component" value="Chromosome"/>
</dbReference>
<keyword evidence="1" id="KW-0805">Transcription regulation</keyword>
<dbReference type="STRING" id="679937.Bcop_0066"/>
<feature type="domain" description="HTH asnC-type" evidence="4">
    <location>
        <begin position="6"/>
        <end position="67"/>
    </location>
</feature>
<evidence type="ECO:0000259" key="4">
    <source>
        <dbReference type="PROSITE" id="PS50956"/>
    </source>
</evidence>
<dbReference type="OrthoDB" id="1094536at2"/>
<keyword evidence="6" id="KW-1185">Reference proteome</keyword>
<dbReference type="InterPro" id="IPR011008">
    <property type="entry name" value="Dimeric_a/b-barrel"/>
</dbReference>
<dbReference type="GO" id="GO:0043565">
    <property type="term" value="F:sequence-specific DNA binding"/>
    <property type="evidence" value="ECO:0007669"/>
    <property type="project" value="InterPro"/>
</dbReference>
<dbReference type="PROSITE" id="PS50956">
    <property type="entry name" value="HTH_ASNC_2"/>
    <property type="match status" value="1"/>
</dbReference>
<dbReference type="InterPro" id="IPR019888">
    <property type="entry name" value="Tscrpt_reg_AsnC-like"/>
</dbReference>
<name>F3ZP59_9BACE</name>
<dbReference type="InterPro" id="IPR036388">
    <property type="entry name" value="WH-like_DNA-bd_sf"/>
</dbReference>
<dbReference type="GO" id="GO:0005829">
    <property type="term" value="C:cytosol"/>
    <property type="evidence" value="ECO:0007669"/>
    <property type="project" value="TreeGrafter"/>
</dbReference>
<dbReference type="Pfam" id="PF01037">
    <property type="entry name" value="AsnC_trans_reg"/>
    <property type="match status" value="1"/>
</dbReference>
<dbReference type="AlphaFoldDB" id="F3ZP59"/>
<organism evidence="5 6">
    <name type="scientific">Bacteroides coprosuis DSM 18011</name>
    <dbReference type="NCBI Taxonomy" id="679937"/>
    <lineage>
        <taxon>Bacteria</taxon>
        <taxon>Pseudomonadati</taxon>
        <taxon>Bacteroidota</taxon>
        <taxon>Bacteroidia</taxon>
        <taxon>Bacteroidales</taxon>
        <taxon>Bacteroidaceae</taxon>
        <taxon>Bacteroides</taxon>
    </lineage>
</organism>
<dbReference type="HOGENOM" id="CLU_091233_5_0_10"/>
<keyword evidence="3" id="KW-0804">Transcription</keyword>
<sequence length="158" mass="17953">MSKYELDDLDRQILQLISDNARIPFLEVARACKVSGAAIHQRIQKLINVGVIKGSQYILDPEKVGFQTCAYVGLFLKERENFESAIAALRAIPEVVECHFTTGRYDIFIKIYARNNNHLLSIIHTKLQPLGLARTETLISFNEAINRQIPLDELPTEE</sequence>
<proteinExistence type="predicted"/>
<accession>F3ZP59</accession>